<keyword evidence="3" id="KW-1185">Reference proteome</keyword>
<accession>A0A2W2FDY7</accession>
<comment type="caution">
    <text evidence="2">The sequence shown here is derived from an EMBL/GenBank/DDBJ whole genome shotgun (WGS) entry which is preliminary data.</text>
</comment>
<name>A0A2W2FDY7_9ACTN</name>
<dbReference type="PANTHER" id="PTHR46825">
    <property type="entry name" value="D-ALANYL-D-ALANINE-CARBOXYPEPTIDASE/ENDOPEPTIDASE AMPH"/>
    <property type="match status" value="1"/>
</dbReference>
<reference evidence="2 3" key="1">
    <citation type="submission" date="2018-01" db="EMBL/GenBank/DDBJ databases">
        <title>Draft genome sequence of Sphaerisporangium sp. 7K107.</title>
        <authorList>
            <person name="Sahin N."/>
            <person name="Saygin H."/>
            <person name="Ay H."/>
        </authorList>
    </citation>
    <scope>NUCLEOTIDE SEQUENCE [LARGE SCALE GENOMIC DNA]</scope>
    <source>
        <strain evidence="2 3">7K107</strain>
    </source>
</reference>
<dbReference type="InterPro" id="IPR050491">
    <property type="entry name" value="AmpC-like"/>
</dbReference>
<dbReference type="InterPro" id="IPR012338">
    <property type="entry name" value="Beta-lactam/transpept-like"/>
</dbReference>
<dbReference type="Pfam" id="PF00144">
    <property type="entry name" value="Beta-lactamase"/>
    <property type="match status" value="1"/>
</dbReference>
<dbReference type="EMBL" id="POUA01000523">
    <property type="protein sequence ID" value="PZG23650.1"/>
    <property type="molecule type" value="Genomic_DNA"/>
</dbReference>
<dbReference type="RefSeq" id="WP_111171790.1">
    <property type="nucleotide sequence ID" value="NZ_POUA01000523.1"/>
</dbReference>
<dbReference type="Gene3D" id="3.40.710.10">
    <property type="entry name" value="DD-peptidase/beta-lactamase superfamily"/>
    <property type="match status" value="1"/>
</dbReference>
<dbReference type="Proteomes" id="UP000248544">
    <property type="component" value="Unassembled WGS sequence"/>
</dbReference>
<evidence type="ECO:0000313" key="2">
    <source>
        <dbReference type="EMBL" id="PZG23650.1"/>
    </source>
</evidence>
<dbReference type="PANTHER" id="PTHR46825:SF8">
    <property type="entry name" value="BETA-LACTAMASE-RELATED"/>
    <property type="match status" value="1"/>
</dbReference>
<evidence type="ECO:0000259" key="1">
    <source>
        <dbReference type="Pfam" id="PF00144"/>
    </source>
</evidence>
<sequence>GGCEARPAKAFGAWAEAEFSGSVAVLTDGKPTCLAAYGQADDRGRPNTPGTVFDIGSITKAFTAAAVFRLIDKGRLALDDRAGDLLPALRGPVAAATVRQLLLHESGLTGTHAADDAVVGKAAAIAAIGDLDIAFRPGTGHQYSNAGYTLLALIVDEVSGMGFRDHLTAEVLRLPGGKAVGGFWNGEPAVPGPRALGVFDNGKTGDPGGPAEGPHWAMDGNGGLAMTAGDLAQWTHTLFTGGLVTPASAKAIAAPGHDLGGGRSETPGWVATSAEVFGEPFLAAAGGGGESAHNAMVAWVPGRRMAVAVLSNRPEVTAEDLLTTVGPALLTGRPLPVPRTTARPADGEQTAIVGTYRLPTGGSFQVSANARGPAVTAVGADAVAALFPPGPEPGADALRAHERAVLGLLAGRTKEGRKERAALRGTLGPIGGIVPAGTLHTAGELRTYVRITAGGRQVTGWWSVGEHGGVSAAEVPSPPPVLRLVPAGDGYRPDDPAGKGSEVTVRFGGDRMTIARGPGGTSVAERTG</sequence>
<feature type="non-terminal residue" evidence="2">
    <location>
        <position position="1"/>
    </location>
</feature>
<dbReference type="InterPro" id="IPR001466">
    <property type="entry name" value="Beta-lactam-related"/>
</dbReference>
<organism evidence="2 3">
    <name type="scientific">Spongiactinospora gelatinilytica</name>
    <dbReference type="NCBI Taxonomy" id="2666298"/>
    <lineage>
        <taxon>Bacteria</taxon>
        <taxon>Bacillati</taxon>
        <taxon>Actinomycetota</taxon>
        <taxon>Actinomycetes</taxon>
        <taxon>Streptosporangiales</taxon>
        <taxon>Streptosporangiaceae</taxon>
        <taxon>Spongiactinospora</taxon>
    </lineage>
</organism>
<gene>
    <name evidence="2" type="ORF">C1I98_36140</name>
</gene>
<evidence type="ECO:0000313" key="3">
    <source>
        <dbReference type="Proteomes" id="UP000248544"/>
    </source>
</evidence>
<feature type="domain" description="Beta-lactamase-related" evidence="1">
    <location>
        <begin position="20"/>
        <end position="316"/>
    </location>
</feature>
<protein>
    <recommendedName>
        <fullName evidence="1">Beta-lactamase-related domain-containing protein</fullName>
    </recommendedName>
</protein>
<dbReference type="AlphaFoldDB" id="A0A2W2FDY7"/>
<proteinExistence type="predicted"/>
<dbReference type="SUPFAM" id="SSF56601">
    <property type="entry name" value="beta-lactamase/transpeptidase-like"/>
    <property type="match status" value="1"/>
</dbReference>